<feature type="domain" description="FAD-binding" evidence="6">
    <location>
        <begin position="361"/>
        <end position="442"/>
    </location>
</feature>
<dbReference type="PRINTS" id="PR00420">
    <property type="entry name" value="RNGMNOXGNASE"/>
</dbReference>
<dbReference type="Pfam" id="PF01494">
    <property type="entry name" value="FAD_binding_3"/>
    <property type="match status" value="1"/>
</dbReference>
<proteinExistence type="inferred from homology"/>
<evidence type="ECO:0000256" key="4">
    <source>
        <dbReference type="ARBA" id="ARBA00023002"/>
    </source>
</evidence>
<dbReference type="VEuPathDB" id="FungiDB:PV07_10370"/>
<dbReference type="HOGENOM" id="CLU_009665_19_0_1"/>
<comment type="similarity">
    <text evidence="1">Belongs to the paxM FAD-dependent monooxygenase family.</text>
</comment>
<evidence type="ECO:0000256" key="5">
    <source>
        <dbReference type="ARBA" id="ARBA00023033"/>
    </source>
</evidence>
<evidence type="ECO:0000259" key="6">
    <source>
        <dbReference type="Pfam" id="PF01494"/>
    </source>
</evidence>
<dbReference type="InterPro" id="IPR036188">
    <property type="entry name" value="FAD/NAD-bd_sf"/>
</dbReference>
<dbReference type="PANTHER" id="PTHR13789:SF215">
    <property type="entry name" value="FAD-BINDING DOMAIN-CONTAINING PROTEIN-RELATED"/>
    <property type="match status" value="1"/>
</dbReference>
<accession>A0A0D2BZY4</accession>
<dbReference type="GO" id="GO:0071949">
    <property type="term" value="F:FAD binding"/>
    <property type="evidence" value="ECO:0007669"/>
    <property type="project" value="InterPro"/>
</dbReference>
<dbReference type="OrthoDB" id="9993796at2759"/>
<dbReference type="SUPFAM" id="SSF54373">
    <property type="entry name" value="FAD-linked reductases, C-terminal domain"/>
    <property type="match status" value="1"/>
</dbReference>
<dbReference type="InterPro" id="IPR050493">
    <property type="entry name" value="FAD-dep_Monooxygenase_BioMet"/>
</dbReference>
<sequence length="501" mass="55408">MQQTIFSPELTVGSDFAWVGRLGSPLELYTIIAINRPLKMNGSEQAFPSSPDSVTASRRLRNGRDKDVYYKPFPPNHFAPKTGHQTLNIGVIGAGVAGLTAAVALVQSGHNIFERSKFANEIGAAIHMCPNATRILSFYEFDFQAGLATPLQRVSLLDAHSLEVLRRVDIPDTRELYGAPWYLFHRVDLHQQLNKLATEPRLHTKAVAKLNLATEVADIDLDGTITLVRGDRVKKDLIIVADGVRSSFTAKVVGDDVLSRATPTGTAVYRFLIPTARLLEDPQTQPLFQNESFCGSIARLKHSRLVWYPCRQGALQNFGLFVPDEIDGFENEVWNIPASREKFMESCRGLHPDLQAVCSKAEGLKLFRLCTRKMPIPTLTKGNVVLIGDAAHPMLPHQAQGGAMAVEDGAALGVLFSDLMSRDAVQDRLDMFQRLRLDRVSAIQILSSVGQDEIHKVIDSARPYVEDPIPTTPDGLNEYNFTPNVMRDALELLHPGSKARQ</sequence>
<reference evidence="7 8" key="1">
    <citation type="submission" date="2015-01" db="EMBL/GenBank/DDBJ databases">
        <title>The Genome Sequence of Cladophialophora immunda CBS83496.</title>
        <authorList>
            <consortium name="The Broad Institute Genomics Platform"/>
            <person name="Cuomo C."/>
            <person name="de Hoog S."/>
            <person name="Gorbushina A."/>
            <person name="Stielow B."/>
            <person name="Teixiera M."/>
            <person name="Abouelleil A."/>
            <person name="Chapman S.B."/>
            <person name="Priest M."/>
            <person name="Young S.K."/>
            <person name="Wortman J."/>
            <person name="Nusbaum C."/>
            <person name="Birren B."/>
        </authorList>
    </citation>
    <scope>NUCLEOTIDE SEQUENCE [LARGE SCALE GENOMIC DNA]</scope>
    <source>
        <strain evidence="7 8">CBS 83496</strain>
    </source>
</reference>
<name>A0A0D2BZY4_9EURO</name>
<dbReference type="GO" id="GO:0004497">
    <property type="term" value="F:monooxygenase activity"/>
    <property type="evidence" value="ECO:0007669"/>
    <property type="project" value="UniProtKB-KW"/>
</dbReference>
<evidence type="ECO:0000256" key="2">
    <source>
        <dbReference type="ARBA" id="ARBA00022630"/>
    </source>
</evidence>
<keyword evidence="2" id="KW-0285">Flavoprotein</keyword>
<dbReference type="STRING" id="569365.A0A0D2BZY4"/>
<dbReference type="Gene3D" id="3.50.50.60">
    <property type="entry name" value="FAD/NAD(P)-binding domain"/>
    <property type="match status" value="1"/>
</dbReference>
<evidence type="ECO:0000313" key="7">
    <source>
        <dbReference type="EMBL" id="KIW24668.1"/>
    </source>
</evidence>
<evidence type="ECO:0000313" key="8">
    <source>
        <dbReference type="Proteomes" id="UP000054466"/>
    </source>
</evidence>
<dbReference type="SUPFAM" id="SSF51905">
    <property type="entry name" value="FAD/NAD(P)-binding domain"/>
    <property type="match status" value="1"/>
</dbReference>
<evidence type="ECO:0000256" key="1">
    <source>
        <dbReference type="ARBA" id="ARBA00007992"/>
    </source>
</evidence>
<dbReference type="EMBL" id="KN847045">
    <property type="protein sequence ID" value="KIW24668.1"/>
    <property type="molecule type" value="Genomic_DNA"/>
</dbReference>
<dbReference type="RefSeq" id="XP_016244884.1">
    <property type="nucleotide sequence ID" value="XM_016397693.1"/>
</dbReference>
<dbReference type="InterPro" id="IPR002938">
    <property type="entry name" value="FAD-bd"/>
</dbReference>
<keyword evidence="5" id="KW-0503">Monooxygenase</keyword>
<keyword evidence="4" id="KW-0560">Oxidoreductase</keyword>
<protein>
    <recommendedName>
        <fullName evidence="6">FAD-binding domain-containing protein</fullName>
    </recommendedName>
</protein>
<dbReference type="PANTHER" id="PTHR13789">
    <property type="entry name" value="MONOOXYGENASE"/>
    <property type="match status" value="1"/>
</dbReference>
<evidence type="ECO:0000256" key="3">
    <source>
        <dbReference type="ARBA" id="ARBA00022827"/>
    </source>
</evidence>
<gene>
    <name evidence="7" type="ORF">PV07_10370</name>
</gene>
<organism evidence="7 8">
    <name type="scientific">Cladophialophora immunda</name>
    <dbReference type="NCBI Taxonomy" id="569365"/>
    <lineage>
        <taxon>Eukaryota</taxon>
        <taxon>Fungi</taxon>
        <taxon>Dikarya</taxon>
        <taxon>Ascomycota</taxon>
        <taxon>Pezizomycotina</taxon>
        <taxon>Eurotiomycetes</taxon>
        <taxon>Chaetothyriomycetidae</taxon>
        <taxon>Chaetothyriales</taxon>
        <taxon>Herpotrichiellaceae</taxon>
        <taxon>Cladophialophora</taxon>
    </lineage>
</organism>
<keyword evidence="3" id="KW-0274">FAD</keyword>
<keyword evidence="8" id="KW-1185">Reference proteome</keyword>
<dbReference type="Proteomes" id="UP000054466">
    <property type="component" value="Unassembled WGS sequence"/>
</dbReference>
<dbReference type="GeneID" id="27349564"/>
<dbReference type="AlphaFoldDB" id="A0A0D2BZY4"/>